<feature type="compositionally biased region" description="Acidic residues" evidence="1">
    <location>
        <begin position="501"/>
        <end position="543"/>
    </location>
</feature>
<dbReference type="Proteomes" id="UP001310594">
    <property type="component" value="Unassembled WGS sequence"/>
</dbReference>
<evidence type="ECO:0000313" key="4">
    <source>
        <dbReference type="Proteomes" id="UP001310594"/>
    </source>
</evidence>
<dbReference type="EMBL" id="JAVRQU010000015">
    <property type="protein sequence ID" value="KAK5694825.1"/>
    <property type="molecule type" value="Genomic_DNA"/>
</dbReference>
<feature type="domain" description="F-box" evidence="2">
    <location>
        <begin position="22"/>
        <end position="71"/>
    </location>
</feature>
<comment type="caution">
    <text evidence="3">The sequence shown here is derived from an EMBL/GenBank/DDBJ whole genome shotgun (WGS) entry which is preliminary data.</text>
</comment>
<accession>A0AAN7VPH3</accession>
<feature type="region of interest" description="Disordered" evidence="1">
    <location>
        <begin position="500"/>
        <end position="543"/>
    </location>
</feature>
<dbReference type="AlphaFoldDB" id="A0AAN7VPH3"/>
<dbReference type="CDD" id="cd09917">
    <property type="entry name" value="F-box_SF"/>
    <property type="match status" value="1"/>
</dbReference>
<protein>
    <recommendedName>
        <fullName evidence="2">F-box domain-containing protein</fullName>
    </recommendedName>
</protein>
<evidence type="ECO:0000259" key="2">
    <source>
        <dbReference type="PROSITE" id="PS50181"/>
    </source>
</evidence>
<evidence type="ECO:0000256" key="1">
    <source>
        <dbReference type="SAM" id="MobiDB-lite"/>
    </source>
</evidence>
<dbReference type="PROSITE" id="PS50181">
    <property type="entry name" value="FBOX"/>
    <property type="match status" value="1"/>
</dbReference>
<dbReference type="SUPFAM" id="SSF81383">
    <property type="entry name" value="F-box domain"/>
    <property type="match status" value="1"/>
</dbReference>
<evidence type="ECO:0000313" key="3">
    <source>
        <dbReference type="EMBL" id="KAK5694825.1"/>
    </source>
</evidence>
<gene>
    <name evidence="3" type="ORF">LTR97_009416</name>
</gene>
<dbReference type="InterPro" id="IPR001810">
    <property type="entry name" value="F-box_dom"/>
</dbReference>
<proteinExistence type="predicted"/>
<dbReference type="InterPro" id="IPR036047">
    <property type="entry name" value="F-box-like_dom_sf"/>
</dbReference>
<dbReference type="Pfam" id="PF00646">
    <property type="entry name" value="F-box"/>
    <property type="match status" value="1"/>
</dbReference>
<name>A0AAN7VPH3_9PEZI</name>
<sequence length="543" mass="61329">MEAQPLNTMLDTLHITEDQPPATMLDTLPTEMLLELARHVDQADLCAFRLVCKATRDASHDSFVSTFFTNRAHLATVYSLQMLADITTHTSLVKYIKDITIVAPGLYEEDFAPSRHEMSKKFMASIYGDEYAASHYKDLTKETLAEQMSRRLRESAWASWQGTRSLWSRTGMVADLFAQTLDNLHSHGLSPAIHVRDCKPKSGDCFGAVHFHRHLAAEGAVIKLAEVMYGSCDEALPGVLTAIATSPFQVSSFSIHAERGVSHEAVDDIPLNLLTFPNLPFKYLKCLELRIGHVVGFASSNYRSSEKLEPAFGSAAALEHLTLNFSDWSPQDWFWGHDELLQYGDMLKACSFGNMTSISLEQISQPLENIIAFLAPLTEQLRCFHLLDYRLAPGDRYEKLFEWLLQNTALTEIRFHELYAGGDYRDCRLTLDDRDVELWVSNADGGLATHPRAASAGKSHVCVVAGLYGLSVAEALNLLYSNAYYCAYDREGRLINKTIDELEEEDEHHEEEEEGHEHDEDEEYYDDGEWEDYEDSEEDEGQE</sequence>
<reference evidence="3" key="1">
    <citation type="submission" date="2023-08" db="EMBL/GenBank/DDBJ databases">
        <title>Black Yeasts Isolated from many extreme environments.</title>
        <authorList>
            <person name="Coleine C."/>
            <person name="Stajich J.E."/>
            <person name="Selbmann L."/>
        </authorList>
    </citation>
    <scope>NUCLEOTIDE SEQUENCE</scope>
    <source>
        <strain evidence="3">CCFEE 5810</strain>
    </source>
</reference>
<organism evidence="3 4">
    <name type="scientific">Elasticomyces elasticus</name>
    <dbReference type="NCBI Taxonomy" id="574655"/>
    <lineage>
        <taxon>Eukaryota</taxon>
        <taxon>Fungi</taxon>
        <taxon>Dikarya</taxon>
        <taxon>Ascomycota</taxon>
        <taxon>Pezizomycotina</taxon>
        <taxon>Dothideomycetes</taxon>
        <taxon>Dothideomycetidae</taxon>
        <taxon>Mycosphaerellales</taxon>
        <taxon>Teratosphaeriaceae</taxon>
        <taxon>Elasticomyces</taxon>
    </lineage>
</organism>